<comment type="caution">
    <text evidence="4">The sequence shown here is derived from an EMBL/GenBank/DDBJ whole genome shotgun (WGS) entry which is preliminary data.</text>
</comment>
<dbReference type="PROSITE" id="PS50005">
    <property type="entry name" value="TPR"/>
    <property type="match status" value="1"/>
</dbReference>
<feature type="repeat" description="TPR" evidence="1">
    <location>
        <begin position="69"/>
        <end position="102"/>
    </location>
</feature>
<dbReference type="Proteomes" id="UP000249169">
    <property type="component" value="Unassembled WGS sequence"/>
</dbReference>
<dbReference type="SMART" id="SM00028">
    <property type="entry name" value="TPR"/>
    <property type="match status" value="2"/>
</dbReference>
<dbReference type="AlphaFoldDB" id="A0A328C3M8"/>
<dbReference type="Pfam" id="PF14559">
    <property type="entry name" value="TPR_19"/>
    <property type="match status" value="1"/>
</dbReference>
<dbReference type="Gene3D" id="1.25.40.10">
    <property type="entry name" value="Tetratricopeptide repeat domain"/>
    <property type="match status" value="1"/>
</dbReference>
<evidence type="ECO:0000256" key="1">
    <source>
        <dbReference type="PROSITE-ProRule" id="PRU00339"/>
    </source>
</evidence>
<reference evidence="4 5" key="1">
    <citation type="submission" date="2018-05" db="EMBL/GenBank/DDBJ databases">
        <title>Lujinxingia marina gen. nov. sp. nov., a new facultative anaerobic member of the class Deltaproteobacteria, and proposal of Lujinxingaceae fam. nov.</title>
        <authorList>
            <person name="Li C.-M."/>
        </authorList>
    </citation>
    <scope>NUCLEOTIDE SEQUENCE [LARGE SCALE GENOMIC DNA]</scope>
    <source>
        <strain evidence="4 5">B210</strain>
    </source>
</reference>
<feature type="region of interest" description="Disordered" evidence="2">
    <location>
        <begin position="154"/>
        <end position="187"/>
    </location>
</feature>
<organism evidence="4 5">
    <name type="scientific">Lujinxingia litoralis</name>
    <dbReference type="NCBI Taxonomy" id="2211119"/>
    <lineage>
        <taxon>Bacteria</taxon>
        <taxon>Deltaproteobacteria</taxon>
        <taxon>Bradymonadales</taxon>
        <taxon>Lujinxingiaceae</taxon>
        <taxon>Lujinxingia</taxon>
    </lineage>
</organism>
<evidence type="ECO:0000313" key="4">
    <source>
        <dbReference type="EMBL" id="RAL21582.1"/>
    </source>
</evidence>
<gene>
    <name evidence="4" type="ORF">DL240_12045</name>
</gene>
<keyword evidence="1" id="KW-0802">TPR repeat</keyword>
<evidence type="ECO:0000256" key="2">
    <source>
        <dbReference type="SAM" id="MobiDB-lite"/>
    </source>
</evidence>
<name>A0A328C3M8_9DELT</name>
<evidence type="ECO:0008006" key="6">
    <source>
        <dbReference type="Google" id="ProtNLM"/>
    </source>
</evidence>
<protein>
    <recommendedName>
        <fullName evidence="6">Tetratricopeptide repeat protein</fullName>
    </recommendedName>
</protein>
<feature type="transmembrane region" description="Helical" evidence="3">
    <location>
        <begin position="237"/>
        <end position="259"/>
    </location>
</feature>
<keyword evidence="3" id="KW-1133">Transmembrane helix</keyword>
<dbReference type="InterPro" id="IPR019734">
    <property type="entry name" value="TPR_rpt"/>
</dbReference>
<dbReference type="EMBL" id="QHKO01000005">
    <property type="protein sequence ID" value="RAL21582.1"/>
    <property type="molecule type" value="Genomic_DNA"/>
</dbReference>
<keyword evidence="3" id="KW-0472">Membrane</keyword>
<dbReference type="InterPro" id="IPR011990">
    <property type="entry name" value="TPR-like_helical_dom_sf"/>
</dbReference>
<evidence type="ECO:0000256" key="3">
    <source>
        <dbReference type="SAM" id="Phobius"/>
    </source>
</evidence>
<dbReference type="SUPFAM" id="SSF48452">
    <property type="entry name" value="TPR-like"/>
    <property type="match status" value="1"/>
</dbReference>
<sequence length="292" mass="31161">MPTLDIAPAVGLSSRLSNATFLPLRSHLKMMAMRKFIGVGLLVSLLTTGIPAQVWAQSDAEAADIARQVESLSARGAEHFRAGEYVQAIALFEQAYALDPVPNLLYNIGRCYEQMEDWDEAIAQYERFMVAPDVESEARAHAMERVQSLREIKQMQAAEGSAAPDKEEPQVTEPLPTPEPASVNRTPGVLTTVGGVALIGGGVVMGLMASGNAESLSDTSLAYDDRVSARDNARTQALVADVLYVSGAAVTALGLYLLITADSSEELPRTAHRQITPWVGKGSAGVGFTLGF</sequence>
<keyword evidence="5" id="KW-1185">Reference proteome</keyword>
<proteinExistence type="predicted"/>
<keyword evidence="3" id="KW-0812">Transmembrane</keyword>
<accession>A0A328C3M8</accession>
<evidence type="ECO:0000313" key="5">
    <source>
        <dbReference type="Proteomes" id="UP000249169"/>
    </source>
</evidence>